<evidence type="ECO:0000256" key="3">
    <source>
        <dbReference type="ARBA" id="ARBA00022490"/>
    </source>
</evidence>
<dbReference type="GO" id="GO:0034314">
    <property type="term" value="P:Arp2/3 complex-mediated actin nucleation"/>
    <property type="evidence" value="ECO:0007669"/>
    <property type="project" value="InterPro"/>
</dbReference>
<comment type="function">
    <text evidence="6">Functions as actin-binding component of the Arp2/3 complex which is involved in regulation of actin polymerization and together with an activating nucleation-promoting factor (NPF) mediates the formation of branched actin networks.</text>
</comment>
<reference evidence="8 9" key="2">
    <citation type="submission" date="2018-11" db="EMBL/GenBank/DDBJ databases">
        <authorList>
            <consortium name="Pathogen Informatics"/>
        </authorList>
    </citation>
    <scope>NUCLEOTIDE SEQUENCE [LARGE SCALE GENOMIC DNA]</scope>
    <source>
        <strain evidence="8 9">Egypt</strain>
    </source>
</reference>
<dbReference type="PANTHER" id="PTHR12058:SF0">
    <property type="entry name" value="ACTIN-RELATED PROTEIN 2_3 COMPLEX SUBUNIT 2"/>
    <property type="match status" value="1"/>
</dbReference>
<comment type="subcellular location">
    <subcellularLocation>
        <location evidence="1 6">Cytoplasm</location>
        <location evidence="1 6">Cytoskeleton</location>
    </subcellularLocation>
</comment>
<dbReference type="GO" id="GO:0005885">
    <property type="term" value="C:Arp2/3 protein complex"/>
    <property type="evidence" value="ECO:0007669"/>
    <property type="project" value="InterPro"/>
</dbReference>
<evidence type="ECO:0000313" key="9">
    <source>
        <dbReference type="Proteomes" id="UP000272942"/>
    </source>
</evidence>
<feature type="region of interest" description="Disordered" evidence="7">
    <location>
        <begin position="167"/>
        <end position="188"/>
    </location>
</feature>
<protein>
    <recommendedName>
        <fullName evidence="6">Arp2/3 complex 34 kDa subunit</fullName>
    </recommendedName>
</protein>
<evidence type="ECO:0000256" key="2">
    <source>
        <dbReference type="ARBA" id="ARBA00007192"/>
    </source>
</evidence>
<dbReference type="InterPro" id="IPR034666">
    <property type="entry name" value="ARPC2/4"/>
</dbReference>
<dbReference type="EMBL" id="UZAN01049373">
    <property type="protein sequence ID" value="VDP87338.1"/>
    <property type="molecule type" value="Genomic_DNA"/>
</dbReference>
<keyword evidence="5 6" id="KW-0206">Cytoskeleton</keyword>
<evidence type="ECO:0000256" key="7">
    <source>
        <dbReference type="SAM" id="MobiDB-lite"/>
    </source>
</evidence>
<organism evidence="10">
    <name type="scientific">Echinostoma caproni</name>
    <dbReference type="NCBI Taxonomy" id="27848"/>
    <lineage>
        <taxon>Eukaryota</taxon>
        <taxon>Metazoa</taxon>
        <taxon>Spiralia</taxon>
        <taxon>Lophotrochozoa</taxon>
        <taxon>Platyhelminthes</taxon>
        <taxon>Trematoda</taxon>
        <taxon>Digenea</taxon>
        <taxon>Plagiorchiida</taxon>
        <taxon>Echinostomata</taxon>
        <taxon>Echinostomatoidea</taxon>
        <taxon>Echinostomatidae</taxon>
        <taxon>Echinostoma</taxon>
    </lineage>
</organism>
<dbReference type="GO" id="GO:0005200">
    <property type="term" value="F:structural constituent of cytoskeleton"/>
    <property type="evidence" value="ECO:0007669"/>
    <property type="project" value="TreeGrafter"/>
</dbReference>
<evidence type="ECO:0000256" key="1">
    <source>
        <dbReference type="ARBA" id="ARBA00004245"/>
    </source>
</evidence>
<keyword evidence="9" id="KW-1185">Reference proteome</keyword>
<dbReference type="WBParaSite" id="ECPE_0001064401-mRNA-1">
    <property type="protein sequence ID" value="ECPE_0001064401-mRNA-1"/>
    <property type="gene ID" value="ECPE_0001064401"/>
</dbReference>
<sequence length="235" mass="26016">MIDYTLVVDRRASSVEDCCSYRGAGTGNRYGTDHTLVRARFKIHLTARRKTRLLGKFNVALLKRPERSYVQASADRVTVIFSTVFKDPDDVIIGKVFLQELTEVRRRIDRAPQVLYSQGTPPAELQGTDAAVGDNVAYITFDKAQSHKANCFGTSWLPFLSTPAPGEANPANKHGGGSLPVEKPPLDGRRSGIPGAYLRRWEKYLHFIGQLLPAQSGQPPANKVLSRPRSSRLIV</sequence>
<comment type="similarity">
    <text evidence="2 6">Belongs to the ARPC2 family.</text>
</comment>
<dbReference type="GO" id="GO:0051015">
    <property type="term" value="F:actin filament binding"/>
    <property type="evidence" value="ECO:0007669"/>
    <property type="project" value="TreeGrafter"/>
</dbReference>
<evidence type="ECO:0000256" key="6">
    <source>
        <dbReference type="RuleBase" id="RU364015"/>
    </source>
</evidence>
<dbReference type="Proteomes" id="UP000272942">
    <property type="component" value="Unassembled WGS sequence"/>
</dbReference>
<evidence type="ECO:0000313" key="8">
    <source>
        <dbReference type="EMBL" id="VDP87338.1"/>
    </source>
</evidence>
<name>A0A183AUH7_9TREM</name>
<dbReference type="InterPro" id="IPR007188">
    <property type="entry name" value="ARPC2"/>
</dbReference>
<evidence type="ECO:0000256" key="5">
    <source>
        <dbReference type="ARBA" id="ARBA00023212"/>
    </source>
</evidence>
<comment type="subunit">
    <text evidence="6">Component of the Arp2/3 complex.</text>
</comment>
<dbReference type="SUPFAM" id="SSF69645">
    <property type="entry name" value="Arp2/3 complex subunits"/>
    <property type="match status" value="1"/>
</dbReference>
<dbReference type="AlphaFoldDB" id="A0A183AUH7"/>
<evidence type="ECO:0000313" key="10">
    <source>
        <dbReference type="WBParaSite" id="ECPE_0001064401-mRNA-1"/>
    </source>
</evidence>
<keyword evidence="3 6" id="KW-0963">Cytoplasm</keyword>
<dbReference type="Pfam" id="PF04045">
    <property type="entry name" value="P34-Arc"/>
    <property type="match status" value="1"/>
</dbReference>
<dbReference type="Gene3D" id="3.30.1460.20">
    <property type="match status" value="1"/>
</dbReference>
<reference evidence="10" key="1">
    <citation type="submission" date="2016-06" db="UniProtKB">
        <authorList>
            <consortium name="WormBaseParasite"/>
        </authorList>
    </citation>
    <scope>IDENTIFICATION</scope>
</reference>
<dbReference type="GO" id="GO:0030041">
    <property type="term" value="P:actin filament polymerization"/>
    <property type="evidence" value="ECO:0007669"/>
    <property type="project" value="InterPro"/>
</dbReference>
<feature type="region of interest" description="Disordered" evidence="7">
    <location>
        <begin position="216"/>
        <end position="235"/>
    </location>
</feature>
<dbReference type="PANTHER" id="PTHR12058">
    <property type="entry name" value="ARP2/3 COMPLEX 34 KDA SUBUNIT"/>
    <property type="match status" value="1"/>
</dbReference>
<gene>
    <name evidence="8" type="ORF">ECPE_LOCUS10612</name>
</gene>
<keyword evidence="4 6" id="KW-0009">Actin-binding</keyword>
<proteinExistence type="inferred from homology"/>
<accession>A0A183AUH7</accession>
<evidence type="ECO:0000256" key="4">
    <source>
        <dbReference type="ARBA" id="ARBA00023203"/>
    </source>
</evidence>
<dbReference type="OrthoDB" id="148331at2759"/>